<dbReference type="InterPro" id="IPR018525">
    <property type="entry name" value="MCM_CS"/>
</dbReference>
<name>Q5CTW9_CRYPI</name>
<dbReference type="AlphaFoldDB" id="Q5CTW9"/>
<comment type="catalytic activity">
    <reaction evidence="11">
        <text>ATP + H2O = ADP + phosphate + H(+)</text>
        <dbReference type="Rhea" id="RHEA:13065"/>
        <dbReference type="ChEBI" id="CHEBI:15377"/>
        <dbReference type="ChEBI" id="CHEBI:15378"/>
        <dbReference type="ChEBI" id="CHEBI:30616"/>
        <dbReference type="ChEBI" id="CHEBI:43474"/>
        <dbReference type="ChEBI" id="CHEBI:456216"/>
        <dbReference type="EC" id="3.6.4.12"/>
    </reaction>
</comment>
<dbReference type="InterPro" id="IPR041562">
    <property type="entry name" value="MCM_lid"/>
</dbReference>
<comment type="subcellular location">
    <subcellularLocation>
        <location evidence="1">Nucleus</location>
    </subcellularLocation>
</comment>
<dbReference type="FunFam" id="3.40.50.300:FF:000217">
    <property type="entry name" value="DNA helicase"/>
    <property type="match status" value="1"/>
</dbReference>
<comment type="function">
    <text evidence="11">Acts as component of the MCM2-7 complex (MCM complex) which is the replicative helicase essential for 'once per cell cycle' DNA replication initiation and elongation in eukaryotic cells. The active ATPase sites in the MCM2-7 ring are formed through the interaction surfaces of two neighboring subunits such that a critical structure of a conserved arginine finger motif is provided in trans relative to the ATP-binding site of the Walker A box of the adjacent subunit. The six ATPase active sites, however, are likely to contribute differentially to the complex helicase activity.</text>
</comment>
<evidence type="ECO:0000313" key="13">
    <source>
        <dbReference type="EMBL" id="EAK88920.1"/>
    </source>
</evidence>
<dbReference type="InterPro" id="IPR031327">
    <property type="entry name" value="MCM"/>
</dbReference>
<dbReference type="Proteomes" id="UP000006726">
    <property type="component" value="Chromosome 2"/>
</dbReference>
<dbReference type="EMBL" id="AAEE01000005">
    <property type="protein sequence ID" value="EAK88920.1"/>
    <property type="molecule type" value="Genomic_DNA"/>
</dbReference>
<evidence type="ECO:0000256" key="2">
    <source>
        <dbReference type="ARBA" id="ARBA00008010"/>
    </source>
</evidence>
<dbReference type="InterPro" id="IPR012340">
    <property type="entry name" value="NA-bd_OB-fold"/>
</dbReference>
<dbReference type="Gene3D" id="3.40.50.300">
    <property type="entry name" value="P-loop containing nucleotide triphosphate hydrolases"/>
    <property type="match status" value="1"/>
</dbReference>
<dbReference type="GO" id="GO:0016787">
    <property type="term" value="F:hydrolase activity"/>
    <property type="evidence" value="ECO:0007669"/>
    <property type="project" value="UniProtKB-KW"/>
</dbReference>
<dbReference type="PROSITE" id="PS50051">
    <property type="entry name" value="MCM_2"/>
    <property type="match status" value="1"/>
</dbReference>
<dbReference type="GO" id="GO:1902975">
    <property type="term" value="P:mitotic DNA replication initiation"/>
    <property type="evidence" value="ECO:0007669"/>
    <property type="project" value="TreeGrafter"/>
</dbReference>
<dbReference type="PROSITE" id="PS00847">
    <property type="entry name" value="MCM_1"/>
    <property type="match status" value="1"/>
</dbReference>
<dbReference type="GO" id="GO:0006271">
    <property type="term" value="P:DNA strand elongation involved in DNA replication"/>
    <property type="evidence" value="ECO:0007669"/>
    <property type="project" value="TreeGrafter"/>
</dbReference>
<dbReference type="GO" id="GO:0017116">
    <property type="term" value="F:single-stranded DNA helicase activity"/>
    <property type="evidence" value="ECO:0007669"/>
    <property type="project" value="TreeGrafter"/>
</dbReference>
<dbReference type="FunCoup" id="Q5CTW9">
    <property type="interactions" value="421"/>
</dbReference>
<dbReference type="GO" id="GO:0000727">
    <property type="term" value="P:double-strand break repair via break-induced replication"/>
    <property type="evidence" value="ECO:0007669"/>
    <property type="project" value="TreeGrafter"/>
</dbReference>
<dbReference type="KEGG" id="cpv:cgd2_1250"/>
<evidence type="ECO:0000256" key="3">
    <source>
        <dbReference type="ARBA" id="ARBA00022705"/>
    </source>
</evidence>
<dbReference type="Gene3D" id="2.40.50.140">
    <property type="entry name" value="Nucleic acid-binding proteins"/>
    <property type="match status" value="1"/>
</dbReference>
<evidence type="ECO:0000256" key="10">
    <source>
        <dbReference type="RuleBase" id="RU004070"/>
    </source>
</evidence>
<comment type="subunit">
    <text evidence="11">Component of the MCM2-7 complex.</text>
</comment>
<evidence type="ECO:0000256" key="6">
    <source>
        <dbReference type="ARBA" id="ARBA00022806"/>
    </source>
</evidence>
<organism evidence="13 14">
    <name type="scientific">Cryptosporidium parvum (strain Iowa II)</name>
    <dbReference type="NCBI Taxonomy" id="353152"/>
    <lineage>
        <taxon>Eukaryota</taxon>
        <taxon>Sar</taxon>
        <taxon>Alveolata</taxon>
        <taxon>Apicomplexa</taxon>
        <taxon>Conoidasida</taxon>
        <taxon>Coccidia</taxon>
        <taxon>Eucoccidiorida</taxon>
        <taxon>Eimeriorina</taxon>
        <taxon>Cryptosporidiidae</taxon>
        <taxon>Cryptosporidium</taxon>
    </lineage>
</organism>
<reference evidence="13 14" key="1">
    <citation type="journal article" date="2004" name="Science">
        <title>Complete genome sequence of the apicomplexan, Cryptosporidium parvum.</title>
        <authorList>
            <person name="Abrahamsen M.S."/>
            <person name="Templeton T.J."/>
            <person name="Enomoto S."/>
            <person name="Abrahante J.E."/>
            <person name="Zhu G."/>
            <person name="Lancto C.A."/>
            <person name="Deng M."/>
            <person name="Liu C."/>
            <person name="Widmer G."/>
            <person name="Tzipori S."/>
            <person name="Buck G.A."/>
            <person name="Xu P."/>
            <person name="Bankier A.T."/>
            <person name="Dear P.H."/>
            <person name="Konfortov B.A."/>
            <person name="Spriggs H.F."/>
            <person name="Iyer L."/>
            <person name="Anantharaman V."/>
            <person name="Aravind L."/>
            <person name="Kapur V."/>
        </authorList>
    </citation>
    <scope>NUCLEOTIDE SEQUENCE [LARGE SCALE GENOMIC DNA]</scope>
    <source>
        <strain evidence="14">Iowa II</strain>
    </source>
</reference>
<dbReference type="GeneID" id="3373682"/>
<dbReference type="InParanoid" id="Q5CTW9"/>
<feature type="non-terminal residue" evidence="13">
    <location>
        <position position="1"/>
    </location>
</feature>
<evidence type="ECO:0000256" key="8">
    <source>
        <dbReference type="ARBA" id="ARBA00023125"/>
    </source>
</evidence>
<dbReference type="Pfam" id="PF17855">
    <property type="entry name" value="MCM_lid"/>
    <property type="match status" value="1"/>
</dbReference>
<evidence type="ECO:0000313" key="14">
    <source>
        <dbReference type="Proteomes" id="UP000006726"/>
    </source>
</evidence>
<dbReference type="GO" id="GO:0005524">
    <property type="term" value="F:ATP binding"/>
    <property type="evidence" value="ECO:0007669"/>
    <property type="project" value="UniProtKB-UniRule"/>
</dbReference>
<dbReference type="InterPro" id="IPR027417">
    <property type="entry name" value="P-loop_NTPase"/>
</dbReference>
<dbReference type="PANTHER" id="PTHR11630:SF66">
    <property type="entry name" value="DNA REPLICATION LICENSING FACTOR MCM4"/>
    <property type="match status" value="1"/>
</dbReference>
<dbReference type="Pfam" id="PF17207">
    <property type="entry name" value="MCM_OB"/>
    <property type="match status" value="1"/>
</dbReference>
<dbReference type="EC" id="3.6.4.12" evidence="11"/>
<keyword evidence="4 10" id="KW-0547">Nucleotide-binding</keyword>
<evidence type="ECO:0000259" key="12">
    <source>
        <dbReference type="PROSITE" id="PS50051"/>
    </source>
</evidence>
<accession>Q5CTW9</accession>
<dbReference type="SUPFAM" id="SSF50249">
    <property type="entry name" value="Nucleic acid-binding proteins"/>
    <property type="match status" value="1"/>
</dbReference>
<evidence type="ECO:0000256" key="11">
    <source>
        <dbReference type="RuleBase" id="RU368062"/>
    </source>
</evidence>
<dbReference type="InterPro" id="IPR001208">
    <property type="entry name" value="MCM_dom"/>
</dbReference>
<sequence>KNMEDEKSVANSDGIMFDASMSAANDGYSQLDGSSIGQSIRTIGSAGKLSRTDLGDTARIRGERYASSCNASSLNESEIVKKHLNSVEIGGEVEFKELFSTFLKSYIAKDGDSIAEYSTSKGSNSMIDGGTSTYMTLLKKLLEAQLTIEGENDNKNGSHSSGYSFDISLRHIEDFNKGLYYTIVSAPSDAIVFMDEVIESEIESILGDDFLKEFALPKVRVFDNINICNMREVNPSDIEQLVSIRGIVIRCSDIIPEMQKAVFRCTSSYNANGLHTNCDHREYRLLIGGEIDEPTLCPVCNNNYSFELMHNLCQFSNKQILKIQELPDTIPPGETPHTILGYVYDEMVDCCRPGDRIEFNGIVKVSGVRQVAKRRQLMSVFRTYIDILHVNKNTCNMLYSVVGNSAGEMSEIDNGIQSIDGQNINSVEKNNLFTKEMIEQFHAMSKDPMLYDKLSRSIAPSIWENDDVKKGLLCQLFGGSRKNLLKAASEMVAGLDGQNCSSSNSLEYKQPNNSSLNRSEINILLCGDPSTAKSQLLQYIHKITPRGYYISGKGSSAVGLTAYITKDPETKEIVLESGALVLSDRGICCIDEFDKMDDSSRSILHEAMEQQTVSIAKAGIICSLNARVAILASANPISSRYDPKKSVVENINLPPSLMSRFDLIYLMLDKQSEESDKRLAEHLCALYTSYNSNEKPASSAIFDKVTLSRYISYCRQNCNPKLSTDACNKLVQNYISMRRQGSTGGSLQRQKTITATPRQLESLIRISESLARMELSEWVKKSHVDEATRLMMSATYSALVDPTTGLIDMEQLTIGFGGRERMIQAKINKILLEILSNNPDGISKDGIFNKIMEQLKTGNSSEFNQFDYRKEFDACLDTLVISGSIRKISGQKYKLS</sequence>
<dbReference type="OMA" id="GRQNECK"/>
<feature type="domain" description="MCM C-terminal AAA(+) ATPase" evidence="12">
    <location>
        <begin position="450"/>
        <end position="683"/>
    </location>
</feature>
<dbReference type="SUPFAM" id="SSF52540">
    <property type="entry name" value="P-loop containing nucleoside triphosphate hydrolases"/>
    <property type="match status" value="1"/>
</dbReference>
<dbReference type="GO" id="GO:0005634">
    <property type="term" value="C:nucleus"/>
    <property type="evidence" value="ECO:0007669"/>
    <property type="project" value="UniProtKB-SubCell"/>
</dbReference>
<evidence type="ECO:0000256" key="1">
    <source>
        <dbReference type="ARBA" id="ARBA00004123"/>
    </source>
</evidence>
<evidence type="ECO:0000256" key="5">
    <source>
        <dbReference type="ARBA" id="ARBA00022801"/>
    </source>
</evidence>
<keyword evidence="8 10" id="KW-0238">DNA-binding</keyword>
<dbReference type="PANTHER" id="PTHR11630">
    <property type="entry name" value="DNA REPLICATION LICENSING FACTOR MCM FAMILY MEMBER"/>
    <property type="match status" value="1"/>
</dbReference>
<keyword evidence="7 10" id="KW-0067">ATP-binding</keyword>
<keyword evidence="9 11" id="KW-0539">Nucleus</keyword>
<keyword evidence="6 11" id="KW-0347">Helicase</keyword>
<gene>
    <name evidence="13" type="ORF">cgd2_1250</name>
</gene>
<keyword evidence="5 11" id="KW-0378">Hydrolase</keyword>
<dbReference type="RefSeq" id="XP_626350.1">
    <property type="nucleotide sequence ID" value="XM_626350.1"/>
</dbReference>
<dbReference type="GO" id="GO:0042555">
    <property type="term" value="C:MCM complex"/>
    <property type="evidence" value="ECO:0007669"/>
    <property type="project" value="UniProtKB-UniRule"/>
</dbReference>
<dbReference type="InterPro" id="IPR033762">
    <property type="entry name" value="MCM_OB"/>
</dbReference>
<comment type="similarity">
    <text evidence="2 10">Belongs to the MCM family.</text>
</comment>
<evidence type="ECO:0000256" key="9">
    <source>
        <dbReference type="ARBA" id="ARBA00023242"/>
    </source>
</evidence>
<evidence type="ECO:0000256" key="7">
    <source>
        <dbReference type="ARBA" id="ARBA00022840"/>
    </source>
</evidence>
<dbReference type="Gene3D" id="2.20.28.10">
    <property type="match status" value="1"/>
</dbReference>
<dbReference type="OrthoDB" id="10251574at2759"/>
<keyword evidence="3 11" id="KW-0235">DNA replication</keyword>
<dbReference type="STRING" id="353152.Q5CTW9"/>
<dbReference type="PRINTS" id="PR01657">
    <property type="entry name" value="MCMFAMILY"/>
</dbReference>
<dbReference type="PRINTS" id="PR01660">
    <property type="entry name" value="MCMPROTEIN4"/>
</dbReference>
<keyword evidence="14" id="KW-1185">Reference proteome</keyword>
<protein>
    <recommendedName>
        <fullName evidence="11">DNA replication licensing factor MCM4</fullName>
        <ecNumber evidence="11">3.6.4.12</ecNumber>
    </recommendedName>
</protein>
<evidence type="ECO:0000256" key="4">
    <source>
        <dbReference type="ARBA" id="ARBA00022741"/>
    </source>
</evidence>
<proteinExistence type="inferred from homology"/>
<dbReference type="InterPro" id="IPR008047">
    <property type="entry name" value="MCM_4"/>
</dbReference>
<dbReference type="FunFam" id="2.20.28.10:FF:000003">
    <property type="entry name" value="DNA helicase"/>
    <property type="match status" value="1"/>
</dbReference>
<dbReference type="Pfam" id="PF00493">
    <property type="entry name" value="MCM"/>
    <property type="match status" value="2"/>
</dbReference>
<dbReference type="GO" id="GO:0003697">
    <property type="term" value="F:single-stranded DNA binding"/>
    <property type="evidence" value="ECO:0007669"/>
    <property type="project" value="TreeGrafter"/>
</dbReference>
<comment type="caution">
    <text evidence="13">The sequence shown here is derived from an EMBL/GenBank/DDBJ whole genome shotgun (WGS) entry which is preliminary data.</text>
</comment>
<dbReference type="SMART" id="SM00350">
    <property type="entry name" value="MCM"/>
    <property type="match status" value="1"/>
</dbReference>